<gene>
    <name evidence="1" type="ORF">AWC35_21535</name>
</gene>
<dbReference type="Proteomes" id="UP000217182">
    <property type="component" value="Chromosome"/>
</dbReference>
<name>A0A250B8W5_9GAMM</name>
<dbReference type="Gene3D" id="1.20.910.10">
    <property type="entry name" value="Heme oxygenase-like"/>
    <property type="match status" value="1"/>
</dbReference>
<evidence type="ECO:0000313" key="2">
    <source>
        <dbReference type="Proteomes" id="UP000217182"/>
    </source>
</evidence>
<dbReference type="KEGG" id="gqu:AWC35_21535"/>
<reference evidence="1 2" key="1">
    <citation type="submission" date="2016-01" db="EMBL/GenBank/DDBJ databases">
        <authorList>
            <person name="Oliw E.H."/>
        </authorList>
    </citation>
    <scope>NUCLEOTIDE SEQUENCE [LARGE SCALE GENOMIC DNA]</scope>
    <source>
        <strain evidence="1 2">FRB97</strain>
    </source>
</reference>
<dbReference type="InterPro" id="IPR014710">
    <property type="entry name" value="RmlC-like_jellyroll"/>
</dbReference>
<dbReference type="SMART" id="SM01236">
    <property type="entry name" value="Haem_oxygenase_2"/>
    <property type="match status" value="1"/>
</dbReference>
<dbReference type="InterPro" id="IPR011051">
    <property type="entry name" value="RmlC_Cupin_sf"/>
</dbReference>
<dbReference type="InterPro" id="IPR016084">
    <property type="entry name" value="Haem_Oase-like_multi-hlx"/>
</dbReference>
<evidence type="ECO:0000313" key="1">
    <source>
        <dbReference type="EMBL" id="ATA22581.1"/>
    </source>
</evidence>
<protein>
    <submittedName>
        <fullName evidence="1">Cupin</fullName>
    </submittedName>
</protein>
<dbReference type="SUPFAM" id="SSF51182">
    <property type="entry name" value="RmlC-like cupins"/>
    <property type="match status" value="1"/>
</dbReference>
<dbReference type="EMBL" id="CP014136">
    <property type="protein sequence ID" value="ATA22581.1"/>
    <property type="molecule type" value="Genomic_DNA"/>
</dbReference>
<keyword evidence="2" id="KW-1185">Reference proteome</keyword>
<organism evidence="1 2">
    <name type="scientific">Gibbsiella quercinecans</name>
    <dbReference type="NCBI Taxonomy" id="929813"/>
    <lineage>
        <taxon>Bacteria</taxon>
        <taxon>Pseudomonadati</taxon>
        <taxon>Pseudomonadota</taxon>
        <taxon>Gammaproteobacteria</taxon>
        <taxon>Enterobacterales</taxon>
        <taxon>Yersiniaceae</taxon>
        <taxon>Gibbsiella</taxon>
    </lineage>
</organism>
<dbReference type="Pfam" id="PF14518">
    <property type="entry name" value="Haem_oxygenas_2"/>
    <property type="match status" value="1"/>
</dbReference>
<proteinExistence type="predicted"/>
<dbReference type="Gene3D" id="2.60.120.10">
    <property type="entry name" value="Jelly Rolls"/>
    <property type="match status" value="1"/>
</dbReference>
<sequence length="399" mass="46728">MNRILTAMYEMDFLFLPQTSNNVTRELSENYNSSIIKLKNKIIPVLEEKIFGYIDKEVYVTGDWNRETFEEYFNNKISTLSEKPESLVLIEKSSSRELVAKFLLMQHALDFLPESSHMIRYAKGDFGAEQSALFRVLLDEFGYGRHEEKHSTLFKKTLSSAGMYDNSHAYWNFYLNSTLMNNNYFHYITNDISKFFEYVGAITWAENSFGPYCRMIGNMLKETIKDIDVRYYEEHDHIDGFHGRMTLHEILNPLAKRFGNDVYVHFVKGIEVCGFLQKVMEKELCDQIRWMENKEKYVQLAKDIKRSVLDDIKKIPVAYLNEPLNELSVPHVHDGDEFCIVDEGMLRFCHGPDCYTDLLPGDCVVIRKNRLHGALVLSDYCKYRILSIGDYTKYANYKI</sequence>
<dbReference type="AlphaFoldDB" id="A0A250B8W5"/>
<accession>A0A250B8W5</accession>
<dbReference type="OrthoDB" id="3444510at2"/>